<dbReference type="Gene3D" id="3.40.50.300">
    <property type="entry name" value="P-loop containing nucleotide triphosphate hydrolases"/>
    <property type="match status" value="1"/>
</dbReference>
<dbReference type="Pfam" id="PF00005">
    <property type="entry name" value="ABC_tran"/>
    <property type="match status" value="1"/>
</dbReference>
<accession>A0A7S1ZE51</accession>
<dbReference type="SUPFAM" id="SSF52540">
    <property type="entry name" value="P-loop containing nucleoside triphosphate hydrolases"/>
    <property type="match status" value="1"/>
</dbReference>
<dbReference type="GO" id="GO:0005886">
    <property type="term" value="C:plasma membrane"/>
    <property type="evidence" value="ECO:0007669"/>
    <property type="project" value="TreeGrafter"/>
</dbReference>
<feature type="transmembrane region" description="Helical" evidence="9">
    <location>
        <begin position="710"/>
        <end position="732"/>
    </location>
</feature>
<dbReference type="InterPro" id="IPR043926">
    <property type="entry name" value="ABCG_dom"/>
</dbReference>
<feature type="compositionally biased region" description="Acidic residues" evidence="8">
    <location>
        <begin position="330"/>
        <end position="344"/>
    </location>
</feature>
<dbReference type="Pfam" id="PF01061">
    <property type="entry name" value="ABC2_membrane"/>
    <property type="match status" value="1"/>
</dbReference>
<dbReference type="Pfam" id="PF19055">
    <property type="entry name" value="ABC2_membrane_7"/>
    <property type="match status" value="1"/>
</dbReference>
<keyword evidence="4" id="KW-0547">Nucleotide-binding</keyword>
<dbReference type="InterPro" id="IPR027417">
    <property type="entry name" value="P-loop_NTPase"/>
</dbReference>
<evidence type="ECO:0000256" key="6">
    <source>
        <dbReference type="ARBA" id="ARBA00022989"/>
    </source>
</evidence>
<evidence type="ECO:0000256" key="7">
    <source>
        <dbReference type="ARBA" id="ARBA00023136"/>
    </source>
</evidence>
<dbReference type="PANTHER" id="PTHR48041">
    <property type="entry name" value="ABC TRANSPORTER G FAMILY MEMBER 28"/>
    <property type="match status" value="1"/>
</dbReference>
<keyword evidence="7 9" id="KW-0472">Membrane</keyword>
<feature type="transmembrane region" description="Helical" evidence="9">
    <location>
        <begin position="514"/>
        <end position="537"/>
    </location>
</feature>
<feature type="transmembrane region" description="Helical" evidence="9">
    <location>
        <begin position="625"/>
        <end position="643"/>
    </location>
</feature>
<dbReference type="AlphaFoldDB" id="A0A7S1ZE51"/>
<dbReference type="PROSITE" id="PS50893">
    <property type="entry name" value="ABC_TRANSPORTER_2"/>
    <property type="match status" value="1"/>
</dbReference>
<name>A0A7S1ZE51_TRICV</name>
<organism evidence="11">
    <name type="scientific">Trieres chinensis</name>
    <name type="common">Marine centric diatom</name>
    <name type="synonym">Odontella sinensis</name>
    <dbReference type="NCBI Taxonomy" id="1514140"/>
    <lineage>
        <taxon>Eukaryota</taxon>
        <taxon>Sar</taxon>
        <taxon>Stramenopiles</taxon>
        <taxon>Ochrophyta</taxon>
        <taxon>Bacillariophyta</taxon>
        <taxon>Mediophyceae</taxon>
        <taxon>Biddulphiophycidae</taxon>
        <taxon>Eupodiscales</taxon>
        <taxon>Parodontellaceae</taxon>
        <taxon>Trieres</taxon>
    </lineage>
</organism>
<dbReference type="SMART" id="SM00382">
    <property type="entry name" value="AAA"/>
    <property type="match status" value="1"/>
</dbReference>
<comment type="subcellular location">
    <subcellularLocation>
        <location evidence="1">Membrane</location>
        <topology evidence="1">Multi-pass membrane protein</topology>
    </subcellularLocation>
</comment>
<sequence>MSPRRDASNDGKSPPQSPPSDPPSVEAFSGKRGCHLRWSRITKAVELKENATGLLGGRAIGGNKKAEAPGAVAQKVILNEVSGEARPGEVLALMGPSGSGKTSLLDALSGRSAYETGTYTVDSYPVIGSVKKDLKRKIAYIKQADIFFGHLTVRDQLTYTALLRLPGKLSRSEKMEEVERILVTLRLTKCAETPIMMVSGGERKRVNIGTELLTDPSVVMLDEPTSGLDSTSAVALLRILMDLGRKHGKTVVTSIHQPSSAVFQSFDRLMLLADGCVVYFGTPRDSLSYLTSAGYECPPGYNAADHWMDLLVVDSALENDTMHSANLIEEGDDAKEGAKEEEEAPAGVSGSKTEDEDEDGAAAADKHKALEKGISIRDRFDRRKSMERRRSSLILETKNQRARASTGPGSKAALIRLWDNDASAESIDKSQAEAEANMINEDTNAGDEVTGDDEPKYNTSWLTQYIVLMHRAMKNSRSAIFTPLNFVKSVCLGLMTGLLWFQMEYTERTVMDRASFFFFTMMYWVFDAMFNSVMTFPQERAIIYKERASGTYHLSSFFMAKTTSEAPTRLILPVVYMVISYWMAGANPSFGAFVGTTGCCLLCVLAGESMGLLVGTTIMDWEKSMVVMVIFSLTLVLGGGYYVDNIPAFLVWIPYISPFKYAYDASQLIVFDRPVPCDGSGVMEVVCAKSETGYVTLEELRTFLGVHGTVGYNVGLLLVVFALPRYLAFLALKRRRGAERIGE</sequence>
<feature type="transmembrane region" description="Helical" evidence="9">
    <location>
        <begin position="590"/>
        <end position="613"/>
    </location>
</feature>
<keyword evidence="6 9" id="KW-1133">Transmembrane helix</keyword>
<evidence type="ECO:0000256" key="4">
    <source>
        <dbReference type="ARBA" id="ARBA00022741"/>
    </source>
</evidence>
<dbReference type="InterPro" id="IPR017871">
    <property type="entry name" value="ABC_transporter-like_CS"/>
</dbReference>
<dbReference type="GO" id="GO:0005524">
    <property type="term" value="F:ATP binding"/>
    <property type="evidence" value="ECO:0007669"/>
    <property type="project" value="UniProtKB-KW"/>
</dbReference>
<evidence type="ECO:0000256" key="8">
    <source>
        <dbReference type="SAM" id="MobiDB-lite"/>
    </source>
</evidence>
<evidence type="ECO:0000256" key="3">
    <source>
        <dbReference type="ARBA" id="ARBA00022692"/>
    </source>
</evidence>
<evidence type="ECO:0000256" key="2">
    <source>
        <dbReference type="ARBA" id="ARBA00022448"/>
    </source>
</evidence>
<feature type="region of interest" description="Disordered" evidence="8">
    <location>
        <begin position="1"/>
        <end position="31"/>
    </location>
</feature>
<dbReference type="GO" id="GO:0016887">
    <property type="term" value="F:ATP hydrolysis activity"/>
    <property type="evidence" value="ECO:0007669"/>
    <property type="project" value="InterPro"/>
</dbReference>
<dbReference type="GO" id="GO:0140359">
    <property type="term" value="F:ABC-type transporter activity"/>
    <property type="evidence" value="ECO:0007669"/>
    <property type="project" value="InterPro"/>
</dbReference>
<evidence type="ECO:0000256" key="9">
    <source>
        <dbReference type="SAM" id="Phobius"/>
    </source>
</evidence>
<dbReference type="PROSITE" id="PS00211">
    <property type="entry name" value="ABC_TRANSPORTER_1"/>
    <property type="match status" value="1"/>
</dbReference>
<evidence type="ECO:0000259" key="10">
    <source>
        <dbReference type="PROSITE" id="PS50893"/>
    </source>
</evidence>
<dbReference type="InterPro" id="IPR013525">
    <property type="entry name" value="ABC2_TM"/>
</dbReference>
<keyword evidence="3 9" id="KW-0812">Transmembrane</keyword>
<gene>
    <name evidence="11" type="ORF">OSIN01602_LOCUS8587</name>
</gene>
<dbReference type="InterPro" id="IPR003593">
    <property type="entry name" value="AAA+_ATPase"/>
</dbReference>
<evidence type="ECO:0000256" key="1">
    <source>
        <dbReference type="ARBA" id="ARBA00004141"/>
    </source>
</evidence>
<feature type="domain" description="ABC transporter" evidence="10">
    <location>
        <begin position="36"/>
        <end position="299"/>
    </location>
</feature>
<keyword evidence="2" id="KW-0813">Transport</keyword>
<dbReference type="EMBL" id="HBGO01015211">
    <property type="protein sequence ID" value="CAD9336311.1"/>
    <property type="molecule type" value="Transcribed_RNA"/>
</dbReference>
<evidence type="ECO:0000313" key="11">
    <source>
        <dbReference type="EMBL" id="CAD9336311.1"/>
    </source>
</evidence>
<reference evidence="11" key="1">
    <citation type="submission" date="2021-01" db="EMBL/GenBank/DDBJ databases">
        <authorList>
            <person name="Corre E."/>
            <person name="Pelletier E."/>
            <person name="Niang G."/>
            <person name="Scheremetjew M."/>
            <person name="Finn R."/>
            <person name="Kale V."/>
            <person name="Holt S."/>
            <person name="Cochrane G."/>
            <person name="Meng A."/>
            <person name="Brown T."/>
            <person name="Cohen L."/>
        </authorList>
    </citation>
    <scope>NUCLEOTIDE SEQUENCE</scope>
    <source>
        <strain evidence="11">Grunow 1884</strain>
    </source>
</reference>
<proteinExistence type="predicted"/>
<dbReference type="InterPro" id="IPR050352">
    <property type="entry name" value="ABCG_transporters"/>
</dbReference>
<evidence type="ECO:0000256" key="5">
    <source>
        <dbReference type="ARBA" id="ARBA00022840"/>
    </source>
</evidence>
<feature type="transmembrane region" description="Helical" evidence="9">
    <location>
        <begin position="479"/>
        <end position="502"/>
    </location>
</feature>
<keyword evidence="5" id="KW-0067">ATP-binding</keyword>
<dbReference type="PANTHER" id="PTHR48041:SF63">
    <property type="entry name" value="EARLY GENE AT 23, ISOFORM C"/>
    <property type="match status" value="1"/>
</dbReference>
<dbReference type="InterPro" id="IPR003439">
    <property type="entry name" value="ABC_transporter-like_ATP-bd"/>
</dbReference>
<feature type="region of interest" description="Disordered" evidence="8">
    <location>
        <begin position="330"/>
        <end position="368"/>
    </location>
</feature>
<protein>
    <recommendedName>
        <fullName evidence="10">ABC transporter domain-containing protein</fullName>
    </recommendedName>
</protein>